<keyword evidence="2" id="KW-1185">Reference proteome</keyword>
<feature type="non-terminal residue" evidence="1">
    <location>
        <position position="1"/>
    </location>
</feature>
<reference evidence="1 2" key="1">
    <citation type="journal article" date="2019" name="Sci. Rep.">
        <title>Orb-weaving spider Araneus ventricosus genome elucidates the spidroin gene catalogue.</title>
        <authorList>
            <person name="Kono N."/>
            <person name="Nakamura H."/>
            <person name="Ohtoshi R."/>
            <person name="Moran D.A.P."/>
            <person name="Shinohara A."/>
            <person name="Yoshida Y."/>
            <person name="Fujiwara M."/>
            <person name="Mori M."/>
            <person name="Tomita M."/>
            <person name="Arakawa K."/>
        </authorList>
    </citation>
    <scope>NUCLEOTIDE SEQUENCE [LARGE SCALE GENOMIC DNA]</scope>
</reference>
<evidence type="ECO:0000313" key="2">
    <source>
        <dbReference type="Proteomes" id="UP000499080"/>
    </source>
</evidence>
<organism evidence="1 2">
    <name type="scientific">Araneus ventricosus</name>
    <name type="common">Orbweaver spider</name>
    <name type="synonym">Epeira ventricosa</name>
    <dbReference type="NCBI Taxonomy" id="182803"/>
    <lineage>
        <taxon>Eukaryota</taxon>
        <taxon>Metazoa</taxon>
        <taxon>Ecdysozoa</taxon>
        <taxon>Arthropoda</taxon>
        <taxon>Chelicerata</taxon>
        <taxon>Arachnida</taxon>
        <taxon>Araneae</taxon>
        <taxon>Araneomorphae</taxon>
        <taxon>Entelegynae</taxon>
        <taxon>Araneoidea</taxon>
        <taxon>Araneidae</taxon>
        <taxon>Araneus</taxon>
    </lineage>
</organism>
<dbReference type="AlphaFoldDB" id="A0A4Y2GUA4"/>
<comment type="caution">
    <text evidence="1">The sequence shown here is derived from an EMBL/GenBank/DDBJ whole genome shotgun (WGS) entry which is preliminary data.</text>
</comment>
<sequence>LPPINQNQKPIANLSQ</sequence>
<protein>
    <submittedName>
        <fullName evidence="1">Uncharacterized protein</fullName>
    </submittedName>
</protein>
<gene>
    <name evidence="1" type="ORF">AVEN_85448_1</name>
</gene>
<dbReference type="EMBL" id="BGPR01001599">
    <property type="protein sequence ID" value="GBM57582.1"/>
    <property type="molecule type" value="Genomic_DNA"/>
</dbReference>
<proteinExistence type="predicted"/>
<dbReference type="Proteomes" id="UP000499080">
    <property type="component" value="Unassembled WGS sequence"/>
</dbReference>
<name>A0A4Y2GUA4_ARAVE</name>
<accession>A0A4Y2GUA4</accession>
<evidence type="ECO:0000313" key="1">
    <source>
        <dbReference type="EMBL" id="GBM57582.1"/>
    </source>
</evidence>